<gene>
    <name evidence="15" type="ORF">Anas_00025</name>
</gene>
<evidence type="ECO:0000256" key="12">
    <source>
        <dbReference type="ARBA" id="ARBA00052335"/>
    </source>
</evidence>
<dbReference type="EC" id="2.3.1.87" evidence="5"/>
<dbReference type="InterPro" id="IPR016181">
    <property type="entry name" value="Acyl_CoA_acyltransferase"/>
</dbReference>
<comment type="caution">
    <text evidence="15">The sequence shown here is derived from an EMBL/GenBank/DDBJ whole genome shotgun (WGS) entry which is preliminary data.</text>
</comment>
<evidence type="ECO:0000259" key="14">
    <source>
        <dbReference type="PROSITE" id="PS51186"/>
    </source>
</evidence>
<sequence length="236" mass="27160">MESSKTKTEVSTEEKRIFQENDFRIEQMKEEYFEELMTLYTEFFAPREPLGCGLHLKKEEIAKFLSQSAKEWIKCRTSVCAIYVPENKIVGAIFTKILNRNDQETFNEEDISQFTPGVQTLIKILCKIESSYNVFEQDNAVNKILEVAATTVDPSFSGNKLVYRMTEECERIARELGCQVATTQSTNKITQHIRKKMGFESRLRIEYQDIEVDGVKPLDISAMNGTTGANIFVKYL</sequence>
<dbReference type="Gene3D" id="3.40.630.30">
    <property type="match status" value="1"/>
</dbReference>
<protein>
    <recommendedName>
        <fullName evidence="5">aralkylamine N-acetyltransferase</fullName>
        <ecNumber evidence="5">2.3.1.87</ecNumber>
    </recommendedName>
</protein>
<keyword evidence="1" id="KW-0808">Transferase</keyword>
<evidence type="ECO:0000256" key="4">
    <source>
        <dbReference type="ARBA" id="ARBA00038182"/>
    </source>
</evidence>
<evidence type="ECO:0000256" key="8">
    <source>
        <dbReference type="ARBA" id="ARBA00051284"/>
    </source>
</evidence>
<evidence type="ECO:0000256" key="5">
    <source>
        <dbReference type="ARBA" id="ARBA00039114"/>
    </source>
</evidence>
<comment type="catalytic activity">
    <reaction evidence="12">
        <text>dopamine + hexadecanoyl-CoA = N-hexadecanoyl-dopamine + CoA + H(+)</text>
        <dbReference type="Rhea" id="RHEA:51376"/>
        <dbReference type="ChEBI" id="CHEBI:15378"/>
        <dbReference type="ChEBI" id="CHEBI:57287"/>
        <dbReference type="ChEBI" id="CHEBI:57379"/>
        <dbReference type="ChEBI" id="CHEBI:59905"/>
        <dbReference type="ChEBI" id="CHEBI:134058"/>
    </reaction>
    <physiologicalReaction direction="left-to-right" evidence="12">
        <dbReference type="Rhea" id="RHEA:51377"/>
    </physiologicalReaction>
</comment>
<name>A0A5N5T6U8_9CRUS</name>
<dbReference type="GO" id="GO:0004059">
    <property type="term" value="F:aralkylamine N-acetyltransferase activity"/>
    <property type="evidence" value="ECO:0007669"/>
    <property type="project" value="UniProtKB-EC"/>
</dbReference>
<comment type="catalytic activity">
    <reaction evidence="10">
        <text>serotonin + (9Z)-octadecenoyl-CoA = N-(9Z-octadecenoyl)-serotonin + CoA + H(+)</text>
        <dbReference type="Rhea" id="RHEA:51392"/>
        <dbReference type="ChEBI" id="CHEBI:15378"/>
        <dbReference type="ChEBI" id="CHEBI:57287"/>
        <dbReference type="ChEBI" id="CHEBI:57387"/>
        <dbReference type="ChEBI" id="CHEBI:134064"/>
        <dbReference type="ChEBI" id="CHEBI:350546"/>
    </reaction>
    <physiologicalReaction direction="left-to-right" evidence="10">
        <dbReference type="Rhea" id="RHEA:51393"/>
    </physiologicalReaction>
</comment>
<dbReference type="FunFam" id="3.40.630.30:FF:000046">
    <property type="entry name" value="Dopamine N-acetyltransferase"/>
    <property type="match status" value="1"/>
</dbReference>
<evidence type="ECO:0000256" key="1">
    <source>
        <dbReference type="ARBA" id="ARBA00022679"/>
    </source>
</evidence>
<keyword evidence="2" id="KW-0012">Acyltransferase</keyword>
<evidence type="ECO:0000313" key="16">
    <source>
        <dbReference type="Proteomes" id="UP000326759"/>
    </source>
</evidence>
<organism evidence="15 16">
    <name type="scientific">Armadillidium nasatum</name>
    <dbReference type="NCBI Taxonomy" id="96803"/>
    <lineage>
        <taxon>Eukaryota</taxon>
        <taxon>Metazoa</taxon>
        <taxon>Ecdysozoa</taxon>
        <taxon>Arthropoda</taxon>
        <taxon>Crustacea</taxon>
        <taxon>Multicrustacea</taxon>
        <taxon>Malacostraca</taxon>
        <taxon>Eumalacostraca</taxon>
        <taxon>Peracarida</taxon>
        <taxon>Isopoda</taxon>
        <taxon>Oniscidea</taxon>
        <taxon>Crinocheta</taxon>
        <taxon>Armadillidiidae</taxon>
        <taxon>Armadillidium</taxon>
    </lineage>
</organism>
<reference evidence="15 16" key="1">
    <citation type="journal article" date="2019" name="PLoS Biol.">
        <title>Sex chromosomes control vertical transmission of feminizing Wolbachia symbionts in an isopod.</title>
        <authorList>
            <person name="Becking T."/>
            <person name="Chebbi M.A."/>
            <person name="Giraud I."/>
            <person name="Moumen B."/>
            <person name="Laverre T."/>
            <person name="Caubet Y."/>
            <person name="Peccoud J."/>
            <person name="Gilbert C."/>
            <person name="Cordaux R."/>
        </authorList>
    </citation>
    <scope>NUCLEOTIDE SEQUENCE [LARGE SCALE GENOMIC DNA]</scope>
    <source>
        <strain evidence="15">ANa2</strain>
        <tissue evidence="15">Whole body excluding digestive tract and cuticle</tissue>
    </source>
</reference>
<comment type="catalytic activity">
    <reaction evidence="13">
        <text>serotonin + acetyl-CoA = N-acetylserotonin + CoA + H(+)</text>
        <dbReference type="Rhea" id="RHEA:25217"/>
        <dbReference type="ChEBI" id="CHEBI:15378"/>
        <dbReference type="ChEBI" id="CHEBI:17697"/>
        <dbReference type="ChEBI" id="CHEBI:57287"/>
        <dbReference type="ChEBI" id="CHEBI:57288"/>
        <dbReference type="ChEBI" id="CHEBI:350546"/>
        <dbReference type="EC" id="2.3.1.87"/>
    </reaction>
    <physiologicalReaction direction="left-to-right" evidence="13">
        <dbReference type="Rhea" id="RHEA:25218"/>
    </physiologicalReaction>
</comment>
<keyword evidence="16" id="KW-1185">Reference proteome</keyword>
<dbReference type="EMBL" id="SEYY01009120">
    <property type="protein sequence ID" value="KAB7501909.1"/>
    <property type="molecule type" value="Genomic_DNA"/>
</dbReference>
<evidence type="ECO:0000256" key="11">
    <source>
        <dbReference type="ARBA" id="ARBA00052178"/>
    </source>
</evidence>
<dbReference type="Proteomes" id="UP000326759">
    <property type="component" value="Unassembled WGS sequence"/>
</dbReference>
<evidence type="ECO:0000256" key="9">
    <source>
        <dbReference type="ARBA" id="ARBA00051711"/>
    </source>
</evidence>
<comment type="catalytic activity">
    <reaction evidence="7">
        <text>serotonin + octadecanoyl-CoA = N-octadecanoyl-serotonin + CoA + H(+)</text>
        <dbReference type="Rhea" id="RHEA:51400"/>
        <dbReference type="ChEBI" id="CHEBI:15378"/>
        <dbReference type="ChEBI" id="CHEBI:57287"/>
        <dbReference type="ChEBI" id="CHEBI:57394"/>
        <dbReference type="ChEBI" id="CHEBI:134065"/>
        <dbReference type="ChEBI" id="CHEBI:350546"/>
    </reaction>
    <physiologicalReaction direction="left-to-right" evidence="7">
        <dbReference type="Rhea" id="RHEA:51401"/>
    </physiologicalReaction>
</comment>
<comment type="catalytic activity">
    <reaction evidence="6">
        <text>dopamine + (9Z)-octadecenoyl-CoA = N-(9Z-octadecanoyl)-dopamine + CoA + H(+)</text>
        <dbReference type="Rhea" id="RHEA:51380"/>
        <dbReference type="ChEBI" id="CHEBI:15378"/>
        <dbReference type="ChEBI" id="CHEBI:31883"/>
        <dbReference type="ChEBI" id="CHEBI:57287"/>
        <dbReference type="ChEBI" id="CHEBI:57387"/>
        <dbReference type="ChEBI" id="CHEBI:59905"/>
    </reaction>
    <physiologicalReaction direction="left-to-right" evidence="6">
        <dbReference type="Rhea" id="RHEA:51381"/>
    </physiologicalReaction>
</comment>
<comment type="catalytic activity">
    <reaction evidence="11">
        <text>serotonin + hexadecanoyl-CoA = N-hexadecanoyl-serotonin + CoA + H(+)</text>
        <dbReference type="Rhea" id="RHEA:51384"/>
        <dbReference type="ChEBI" id="CHEBI:15378"/>
        <dbReference type="ChEBI" id="CHEBI:57287"/>
        <dbReference type="ChEBI" id="CHEBI:57379"/>
        <dbReference type="ChEBI" id="CHEBI:134059"/>
        <dbReference type="ChEBI" id="CHEBI:350546"/>
    </reaction>
    <physiologicalReaction direction="left-to-right" evidence="11">
        <dbReference type="Rhea" id="RHEA:51385"/>
    </physiologicalReaction>
</comment>
<evidence type="ECO:0000256" key="3">
    <source>
        <dbReference type="ARBA" id="ARBA00037926"/>
    </source>
</evidence>
<dbReference type="PANTHER" id="PTHR20905:SF1">
    <property type="entry name" value="AT07410P-RELATED"/>
    <property type="match status" value="1"/>
</dbReference>
<comment type="pathway">
    <text evidence="3">Aromatic compound metabolism; melatonin biosynthesis; melatonin from serotonin: step 1/2.</text>
</comment>
<accession>A0A5N5T6U8</accession>
<comment type="catalytic activity">
    <reaction evidence="9">
        <text>dopamine + acetyl-CoA = N-acetyldopamine + CoA + H(+)</text>
        <dbReference type="Rhea" id="RHEA:51388"/>
        <dbReference type="ChEBI" id="CHEBI:15378"/>
        <dbReference type="ChEBI" id="CHEBI:57287"/>
        <dbReference type="ChEBI" id="CHEBI:57288"/>
        <dbReference type="ChEBI" id="CHEBI:59905"/>
        <dbReference type="ChEBI" id="CHEBI:125678"/>
    </reaction>
    <physiologicalReaction direction="left-to-right" evidence="9">
        <dbReference type="Rhea" id="RHEA:51389"/>
    </physiologicalReaction>
</comment>
<evidence type="ECO:0000256" key="7">
    <source>
        <dbReference type="ARBA" id="ARBA00050849"/>
    </source>
</evidence>
<evidence type="ECO:0000256" key="13">
    <source>
        <dbReference type="ARBA" id="ARBA00052491"/>
    </source>
</evidence>
<evidence type="ECO:0000256" key="2">
    <source>
        <dbReference type="ARBA" id="ARBA00023315"/>
    </source>
</evidence>
<evidence type="ECO:0000256" key="10">
    <source>
        <dbReference type="ARBA" id="ARBA00051823"/>
    </source>
</evidence>
<dbReference type="PANTHER" id="PTHR20905">
    <property type="entry name" value="N-ACETYLTRANSFERASE-RELATED"/>
    <property type="match status" value="1"/>
</dbReference>
<dbReference type="AlphaFoldDB" id="A0A5N5T6U8"/>
<comment type="similarity">
    <text evidence="4">Belongs to the acetyltransferase family. AANAT subfamily.</text>
</comment>
<dbReference type="PROSITE" id="PS51186">
    <property type="entry name" value="GNAT"/>
    <property type="match status" value="1"/>
</dbReference>
<comment type="catalytic activity">
    <reaction evidence="8">
        <text>serotonin + (5Z,8Z,11Z,14Z)-eicosatetraenoyl-CoA = N-[(5Z,8Z,11Z,14Z)-eicosatetraenoyl]-serotonin + CoA + H(+)</text>
        <dbReference type="Rhea" id="RHEA:51396"/>
        <dbReference type="ChEBI" id="CHEBI:15378"/>
        <dbReference type="ChEBI" id="CHEBI:57287"/>
        <dbReference type="ChEBI" id="CHEBI:57368"/>
        <dbReference type="ChEBI" id="CHEBI:132255"/>
        <dbReference type="ChEBI" id="CHEBI:350546"/>
    </reaction>
    <physiologicalReaction direction="left-to-right" evidence="8">
        <dbReference type="Rhea" id="RHEA:51397"/>
    </physiologicalReaction>
</comment>
<dbReference type="InterPro" id="IPR000182">
    <property type="entry name" value="GNAT_dom"/>
</dbReference>
<feature type="domain" description="N-acetyltransferase" evidence="14">
    <location>
        <begin position="23"/>
        <end position="219"/>
    </location>
</feature>
<dbReference type="SUPFAM" id="SSF55729">
    <property type="entry name" value="Acyl-CoA N-acyltransferases (Nat)"/>
    <property type="match status" value="1"/>
</dbReference>
<dbReference type="OrthoDB" id="6588672at2759"/>
<proteinExistence type="inferred from homology"/>
<evidence type="ECO:0000256" key="6">
    <source>
        <dbReference type="ARBA" id="ARBA00050189"/>
    </source>
</evidence>
<evidence type="ECO:0000313" key="15">
    <source>
        <dbReference type="EMBL" id="KAB7501909.1"/>
    </source>
</evidence>